<evidence type="ECO:0000256" key="8">
    <source>
        <dbReference type="SAM" id="Phobius"/>
    </source>
</evidence>
<dbReference type="Gene3D" id="3.30.420.270">
    <property type="match status" value="1"/>
</dbReference>
<evidence type="ECO:0000256" key="1">
    <source>
        <dbReference type="ARBA" id="ARBA00004162"/>
    </source>
</evidence>
<dbReference type="Pfam" id="PF02472">
    <property type="entry name" value="ExbD"/>
    <property type="match status" value="1"/>
</dbReference>
<evidence type="ECO:0000256" key="5">
    <source>
        <dbReference type="ARBA" id="ARBA00022989"/>
    </source>
</evidence>
<keyword evidence="5 8" id="KW-1133">Transmembrane helix</keyword>
<accession>A0A495VCT9</accession>
<sequence>MRFDSPAQHRRLISLTPLIDVVFILLVFFMLASSLIRWHAVEMGAPASATAGTPVVGSWLVRVQPEGIDLNAEAIAAANLAERVATRIGEDPSQRILIQPAPGVSLQQLVDVLDLLRDAGARHLTLLRL</sequence>
<dbReference type="GO" id="GO:0015031">
    <property type="term" value="P:protein transport"/>
    <property type="evidence" value="ECO:0007669"/>
    <property type="project" value="UniProtKB-KW"/>
</dbReference>
<gene>
    <name evidence="9" type="ORF">BDD21_4707</name>
</gene>
<dbReference type="AlphaFoldDB" id="A0A495VCT9"/>
<comment type="subcellular location">
    <subcellularLocation>
        <location evidence="1">Cell membrane</location>
        <topology evidence="1">Single-pass membrane protein</topology>
    </subcellularLocation>
    <subcellularLocation>
        <location evidence="7">Cell membrane</location>
        <topology evidence="7">Single-pass type II membrane protein</topology>
    </subcellularLocation>
</comment>
<keyword evidence="7" id="KW-0813">Transport</keyword>
<comment type="similarity">
    <text evidence="2 7">Belongs to the ExbD/TolR family.</text>
</comment>
<evidence type="ECO:0000313" key="9">
    <source>
        <dbReference type="EMBL" id="RKT47149.1"/>
    </source>
</evidence>
<evidence type="ECO:0000256" key="2">
    <source>
        <dbReference type="ARBA" id="ARBA00005811"/>
    </source>
</evidence>
<dbReference type="InterPro" id="IPR003400">
    <property type="entry name" value="ExbD"/>
</dbReference>
<dbReference type="EMBL" id="RBXL01000001">
    <property type="protein sequence ID" value="RKT47149.1"/>
    <property type="molecule type" value="Genomic_DNA"/>
</dbReference>
<dbReference type="PANTHER" id="PTHR30558">
    <property type="entry name" value="EXBD MEMBRANE COMPONENT OF PMF-DRIVEN MACROMOLECULE IMPORT SYSTEM"/>
    <property type="match status" value="1"/>
</dbReference>
<dbReference type="GO" id="GO:0005886">
    <property type="term" value="C:plasma membrane"/>
    <property type="evidence" value="ECO:0007669"/>
    <property type="project" value="UniProtKB-SubCell"/>
</dbReference>
<dbReference type="RefSeq" id="WP_120799161.1">
    <property type="nucleotide sequence ID" value="NZ_RBXL01000001.1"/>
</dbReference>
<protein>
    <submittedName>
        <fullName evidence="9">Outer membrane transport energization protein ExbD</fullName>
    </submittedName>
</protein>
<dbReference type="Proteomes" id="UP000274556">
    <property type="component" value="Unassembled WGS sequence"/>
</dbReference>
<proteinExistence type="inferred from homology"/>
<comment type="caution">
    <text evidence="9">The sequence shown here is derived from an EMBL/GenBank/DDBJ whole genome shotgun (WGS) entry which is preliminary data.</text>
</comment>
<evidence type="ECO:0000256" key="6">
    <source>
        <dbReference type="ARBA" id="ARBA00023136"/>
    </source>
</evidence>
<evidence type="ECO:0000313" key="10">
    <source>
        <dbReference type="Proteomes" id="UP000274556"/>
    </source>
</evidence>
<keyword evidence="4 7" id="KW-0812">Transmembrane</keyword>
<keyword evidence="3" id="KW-1003">Cell membrane</keyword>
<evidence type="ECO:0000256" key="3">
    <source>
        <dbReference type="ARBA" id="ARBA00022475"/>
    </source>
</evidence>
<dbReference type="GO" id="GO:0022857">
    <property type="term" value="F:transmembrane transporter activity"/>
    <property type="evidence" value="ECO:0007669"/>
    <property type="project" value="InterPro"/>
</dbReference>
<evidence type="ECO:0000256" key="4">
    <source>
        <dbReference type="ARBA" id="ARBA00022692"/>
    </source>
</evidence>
<keyword evidence="7" id="KW-0653">Protein transport</keyword>
<keyword evidence="6 8" id="KW-0472">Membrane</keyword>
<feature type="transmembrane region" description="Helical" evidence="8">
    <location>
        <begin position="12"/>
        <end position="36"/>
    </location>
</feature>
<dbReference type="OrthoDB" id="9793581at2"/>
<organism evidence="9 10">
    <name type="scientific">Thiocapsa rosea</name>
    <dbReference type="NCBI Taxonomy" id="69360"/>
    <lineage>
        <taxon>Bacteria</taxon>
        <taxon>Pseudomonadati</taxon>
        <taxon>Pseudomonadota</taxon>
        <taxon>Gammaproteobacteria</taxon>
        <taxon>Chromatiales</taxon>
        <taxon>Chromatiaceae</taxon>
        <taxon>Thiocapsa</taxon>
    </lineage>
</organism>
<name>A0A495VCT9_9GAMM</name>
<evidence type="ECO:0000256" key="7">
    <source>
        <dbReference type="RuleBase" id="RU003879"/>
    </source>
</evidence>
<keyword evidence="10" id="KW-1185">Reference proteome</keyword>
<reference evidence="9 10" key="1">
    <citation type="submission" date="2018-10" db="EMBL/GenBank/DDBJ databases">
        <title>Genomic Encyclopedia of Archaeal and Bacterial Type Strains, Phase II (KMG-II): from individual species to whole genera.</title>
        <authorList>
            <person name="Goeker M."/>
        </authorList>
    </citation>
    <scope>NUCLEOTIDE SEQUENCE [LARGE SCALE GENOMIC DNA]</scope>
    <source>
        <strain evidence="9 10">DSM 235</strain>
    </source>
</reference>